<name>A0A1I8JKV8_9PLAT</name>
<proteinExistence type="predicted"/>
<dbReference type="AlphaFoldDB" id="A0A1I8JKV8"/>
<organism evidence="1 2">
    <name type="scientific">Macrostomum lignano</name>
    <dbReference type="NCBI Taxonomy" id="282301"/>
    <lineage>
        <taxon>Eukaryota</taxon>
        <taxon>Metazoa</taxon>
        <taxon>Spiralia</taxon>
        <taxon>Lophotrochozoa</taxon>
        <taxon>Platyhelminthes</taxon>
        <taxon>Rhabditophora</taxon>
        <taxon>Macrostomorpha</taxon>
        <taxon>Macrostomida</taxon>
        <taxon>Macrostomidae</taxon>
        <taxon>Macrostomum</taxon>
    </lineage>
</organism>
<evidence type="ECO:0000313" key="1">
    <source>
        <dbReference type="Proteomes" id="UP000095280"/>
    </source>
</evidence>
<reference evidence="2" key="1">
    <citation type="submission" date="2016-11" db="UniProtKB">
        <authorList>
            <consortium name="WormBaseParasite"/>
        </authorList>
    </citation>
    <scope>IDENTIFICATION</scope>
</reference>
<keyword evidence="1" id="KW-1185">Reference proteome</keyword>
<protein>
    <submittedName>
        <fullName evidence="2">Katanin_con80 domain-containing protein</fullName>
    </submittedName>
</protein>
<dbReference type="WBParaSite" id="maker-uti_cns_0048683-snap-gene-0.4-mRNA-1">
    <property type="protein sequence ID" value="maker-uti_cns_0048683-snap-gene-0.4-mRNA-1"/>
    <property type="gene ID" value="maker-uti_cns_0048683-snap-gene-0.4"/>
</dbReference>
<dbReference type="Proteomes" id="UP000095280">
    <property type="component" value="Unplaced"/>
</dbReference>
<sequence length="244" mass="27237">MLKRHCDILDSLVDATKDILNYQATISEHHCQCVLMALLNITRHSVGNRCCQNAVVKYAATCDREEAQQRESNSATANGLDCSTALPPMPDAIRRELPDRLGKSKATALRSWPNRITDCKLLAVAGAIEQAARDGRVEVLDRYMRKVPAMDRSFLCTCLIEELALSGKVDALRTLAMAMRETDSRNWCCFRMAANAALAGRLEASVLLLLQSITFGEKLRKKCCKRLVLIAEEQHQLEELFRAA</sequence>
<evidence type="ECO:0000313" key="2">
    <source>
        <dbReference type="WBParaSite" id="maker-uti_cns_0048683-snap-gene-0.4-mRNA-1"/>
    </source>
</evidence>
<accession>A0A1I8JKV8</accession>